<gene>
    <name evidence="3" type="ORF">HDF22_004406</name>
</gene>
<keyword evidence="1" id="KW-0732">Signal</keyword>
<dbReference type="InterPro" id="IPR000866">
    <property type="entry name" value="AhpC/TSA"/>
</dbReference>
<comment type="caution">
    <text evidence="3">The sequence shown here is derived from an EMBL/GenBank/DDBJ whole genome shotgun (WGS) entry which is preliminary data.</text>
</comment>
<dbReference type="SUPFAM" id="SSF52833">
    <property type="entry name" value="Thioredoxin-like"/>
    <property type="match status" value="1"/>
</dbReference>
<evidence type="ECO:0000313" key="4">
    <source>
        <dbReference type="Proteomes" id="UP000548326"/>
    </source>
</evidence>
<dbReference type="AlphaFoldDB" id="A0A841JKY2"/>
<name>A0A841JKY2_9SPHI</name>
<dbReference type="RefSeq" id="WP_183589116.1">
    <property type="nucleotide sequence ID" value="NZ_JACHCA010000014.1"/>
</dbReference>
<sequence length="240" mass="27520">MKKILLLFTIVFIFTLSAQAQIDITRPIEQLGFNENTIVTNVQGKKYTYQDWSKLMATGKYKLNPVKHDSDSTAFVLTERDEAAENKEMAKAPKPEETKFFKTGNPFTFFDMKEVNSTLIRSADLKGKIVVLNFWFIACPPCRYEMPELSRVAEAYQNRKDVVFIGISLDKTENIERFLKVSPFKYHIVGDSMSLFAYYGVDQCPASLVIDKDGIIRFNSQGYGEGAVPYWIRKTIDEIK</sequence>
<dbReference type="InterPro" id="IPR050553">
    <property type="entry name" value="Thioredoxin_ResA/DsbE_sf"/>
</dbReference>
<evidence type="ECO:0000313" key="3">
    <source>
        <dbReference type="EMBL" id="MBB6130266.1"/>
    </source>
</evidence>
<dbReference type="InterPro" id="IPR036249">
    <property type="entry name" value="Thioredoxin-like_sf"/>
</dbReference>
<dbReference type="Proteomes" id="UP000548326">
    <property type="component" value="Unassembled WGS sequence"/>
</dbReference>
<dbReference type="Pfam" id="PF00578">
    <property type="entry name" value="AhpC-TSA"/>
    <property type="match status" value="1"/>
</dbReference>
<dbReference type="CDD" id="cd02966">
    <property type="entry name" value="TlpA_like_family"/>
    <property type="match status" value="1"/>
</dbReference>
<reference evidence="3 4" key="1">
    <citation type="submission" date="2020-08" db="EMBL/GenBank/DDBJ databases">
        <title>Genomic Encyclopedia of Type Strains, Phase IV (KMG-V): Genome sequencing to study the core and pangenomes of soil and plant-associated prokaryotes.</title>
        <authorList>
            <person name="Whitman W."/>
        </authorList>
    </citation>
    <scope>NUCLEOTIDE SEQUENCE [LARGE SCALE GENOMIC DNA]</scope>
    <source>
        <strain evidence="3 4">MP601</strain>
    </source>
</reference>
<feature type="domain" description="Thioredoxin" evidence="2">
    <location>
        <begin position="86"/>
        <end position="240"/>
    </location>
</feature>
<dbReference type="PANTHER" id="PTHR42852">
    <property type="entry name" value="THIOL:DISULFIDE INTERCHANGE PROTEIN DSBE"/>
    <property type="match status" value="1"/>
</dbReference>
<accession>A0A841JKY2</accession>
<dbReference type="PANTHER" id="PTHR42852:SF13">
    <property type="entry name" value="PROTEIN DIPZ"/>
    <property type="match status" value="1"/>
</dbReference>
<proteinExistence type="predicted"/>
<feature type="chain" id="PRO_5032610343" evidence="1">
    <location>
        <begin position="21"/>
        <end position="240"/>
    </location>
</feature>
<dbReference type="GO" id="GO:0016491">
    <property type="term" value="F:oxidoreductase activity"/>
    <property type="evidence" value="ECO:0007669"/>
    <property type="project" value="InterPro"/>
</dbReference>
<feature type="signal peptide" evidence="1">
    <location>
        <begin position="1"/>
        <end position="20"/>
    </location>
</feature>
<dbReference type="EMBL" id="JACHCA010000014">
    <property type="protein sequence ID" value="MBB6130266.1"/>
    <property type="molecule type" value="Genomic_DNA"/>
</dbReference>
<evidence type="ECO:0000259" key="2">
    <source>
        <dbReference type="PROSITE" id="PS51352"/>
    </source>
</evidence>
<dbReference type="PROSITE" id="PS51352">
    <property type="entry name" value="THIOREDOXIN_2"/>
    <property type="match status" value="1"/>
</dbReference>
<dbReference type="GO" id="GO:0016209">
    <property type="term" value="F:antioxidant activity"/>
    <property type="evidence" value="ECO:0007669"/>
    <property type="project" value="InterPro"/>
</dbReference>
<evidence type="ECO:0000256" key="1">
    <source>
        <dbReference type="SAM" id="SignalP"/>
    </source>
</evidence>
<dbReference type="InterPro" id="IPR013766">
    <property type="entry name" value="Thioredoxin_domain"/>
</dbReference>
<dbReference type="Gene3D" id="3.40.30.10">
    <property type="entry name" value="Glutaredoxin"/>
    <property type="match status" value="1"/>
</dbReference>
<organism evidence="3 4">
    <name type="scientific">Mucilaginibacter lappiensis</name>
    <dbReference type="NCBI Taxonomy" id="354630"/>
    <lineage>
        <taxon>Bacteria</taxon>
        <taxon>Pseudomonadati</taxon>
        <taxon>Bacteroidota</taxon>
        <taxon>Sphingobacteriia</taxon>
        <taxon>Sphingobacteriales</taxon>
        <taxon>Sphingobacteriaceae</taxon>
        <taxon>Mucilaginibacter</taxon>
    </lineage>
</organism>
<protein>
    <submittedName>
        <fullName evidence="3">Peroxiredoxin</fullName>
    </submittedName>
</protein>